<feature type="transmembrane region" description="Helical" evidence="1">
    <location>
        <begin position="67"/>
        <end position="87"/>
    </location>
</feature>
<evidence type="ECO:0000313" key="2">
    <source>
        <dbReference type="EMBL" id="AIF19000.1"/>
    </source>
</evidence>
<proteinExistence type="predicted"/>
<sequence>MGFGGILYGYRFHQTELVWLIGRLMDKDLATIQRVHRSMSSTLLWLTLLFFFLLISFSLSLDGTLRQIGSFASILTLAAGMSIYYGFSRRKIWAYRLAIVHWLFLILICSLIAIIDLIGGIQGSVMSAIMAIMLIFIVVGMVKRFTTFSNPMFMAWYIGQSTNILASSKLQLNEMMAACPHCLSILAVKPLDLSGSDLCPNCGEKLVSDEVVAKFSTEEE</sequence>
<accession>A0A075HU06</accession>
<evidence type="ECO:0000256" key="1">
    <source>
        <dbReference type="SAM" id="Phobius"/>
    </source>
</evidence>
<dbReference type="AlphaFoldDB" id="A0A075HU06"/>
<organism evidence="2">
    <name type="scientific">uncultured marine group II/III euryarchaeote KM3_85_C06</name>
    <dbReference type="NCBI Taxonomy" id="1456526"/>
    <lineage>
        <taxon>Archaea</taxon>
        <taxon>Methanobacteriati</taxon>
        <taxon>Methanobacteriota</taxon>
        <taxon>environmental samples</taxon>
    </lineage>
</organism>
<keyword evidence="1" id="KW-1133">Transmembrane helix</keyword>
<feature type="transmembrane region" description="Helical" evidence="1">
    <location>
        <begin position="94"/>
        <end position="115"/>
    </location>
</feature>
<feature type="transmembrane region" description="Helical" evidence="1">
    <location>
        <begin position="121"/>
        <end position="142"/>
    </location>
</feature>
<dbReference type="EMBL" id="KF901126">
    <property type="protein sequence ID" value="AIF19000.1"/>
    <property type="molecule type" value="Genomic_DNA"/>
</dbReference>
<keyword evidence="1" id="KW-0812">Transmembrane</keyword>
<protein>
    <submittedName>
        <fullName evidence="2">Uncharacterized protein</fullName>
    </submittedName>
</protein>
<feature type="transmembrane region" description="Helical" evidence="1">
    <location>
        <begin position="43"/>
        <end position="61"/>
    </location>
</feature>
<reference evidence="2" key="1">
    <citation type="journal article" date="2014" name="Genome Biol. Evol.">
        <title>Pangenome evidence for extensive interdomain horizontal transfer affecting lineage core and shell genes in uncultured planktonic thaumarchaeota and euryarchaeota.</title>
        <authorList>
            <person name="Deschamps P."/>
            <person name="Zivanovic Y."/>
            <person name="Moreira D."/>
            <person name="Rodriguez-Valera F."/>
            <person name="Lopez-Garcia P."/>
        </authorList>
    </citation>
    <scope>NUCLEOTIDE SEQUENCE</scope>
</reference>
<name>A0A075HU06_9EURY</name>
<keyword evidence="1" id="KW-0472">Membrane</keyword>